<dbReference type="EMBL" id="JAPNKA010000001">
    <property type="protein sequence ID" value="MCY1077140.1"/>
    <property type="molecule type" value="Genomic_DNA"/>
</dbReference>
<proteinExistence type="predicted"/>
<feature type="region of interest" description="Disordered" evidence="1">
    <location>
        <begin position="74"/>
        <end position="152"/>
    </location>
</feature>
<dbReference type="RefSeq" id="WP_267535991.1">
    <property type="nucleotide sequence ID" value="NZ_JAPNKA010000001.1"/>
</dbReference>
<keyword evidence="2" id="KW-0732">Signal</keyword>
<comment type="caution">
    <text evidence="3">The sequence shown here is derived from an EMBL/GenBank/DDBJ whole genome shotgun (WGS) entry which is preliminary data.</text>
</comment>
<feature type="compositionally biased region" description="Polar residues" evidence="1">
    <location>
        <begin position="122"/>
        <end position="134"/>
    </location>
</feature>
<sequence length="184" mass="19443">MSRHVLIAVLCLSLTAFADTPNLFEPKELSSEAVLTFVMSCSEKVKQADSGIPEAQRLSFCSCAADALRLRHKQKGKDKAPSAEDLQRCANALTRSSPPEEVAGQLQSQPGQSPSEHKVAPASTQPDTSRSTGWEDSEDTSSSESPSSVEPARSCCKVCTKGCPCGDSCISCSKVCRKGPGCAC</sequence>
<dbReference type="Proteomes" id="UP001207654">
    <property type="component" value="Unassembled WGS sequence"/>
</dbReference>
<keyword evidence="4" id="KW-1185">Reference proteome</keyword>
<feature type="signal peptide" evidence="2">
    <location>
        <begin position="1"/>
        <end position="18"/>
    </location>
</feature>
<evidence type="ECO:0000256" key="2">
    <source>
        <dbReference type="SAM" id="SignalP"/>
    </source>
</evidence>
<protein>
    <recommendedName>
        <fullName evidence="5">Metallothionein</fullName>
    </recommendedName>
</protein>
<organism evidence="3 4">
    <name type="scientific">Archangium lansingense</name>
    <dbReference type="NCBI Taxonomy" id="2995310"/>
    <lineage>
        <taxon>Bacteria</taxon>
        <taxon>Pseudomonadati</taxon>
        <taxon>Myxococcota</taxon>
        <taxon>Myxococcia</taxon>
        <taxon>Myxococcales</taxon>
        <taxon>Cystobacterineae</taxon>
        <taxon>Archangiaceae</taxon>
        <taxon>Archangium</taxon>
    </lineage>
</organism>
<evidence type="ECO:0000256" key="1">
    <source>
        <dbReference type="SAM" id="MobiDB-lite"/>
    </source>
</evidence>
<feature type="compositionally biased region" description="Basic and acidic residues" evidence="1">
    <location>
        <begin position="77"/>
        <end position="87"/>
    </location>
</feature>
<name>A0ABT4A690_9BACT</name>
<gene>
    <name evidence="3" type="ORF">OV287_21915</name>
</gene>
<accession>A0ABT4A690</accession>
<evidence type="ECO:0000313" key="3">
    <source>
        <dbReference type="EMBL" id="MCY1077140.1"/>
    </source>
</evidence>
<evidence type="ECO:0008006" key="5">
    <source>
        <dbReference type="Google" id="ProtNLM"/>
    </source>
</evidence>
<feature type="compositionally biased region" description="Low complexity" evidence="1">
    <location>
        <begin position="104"/>
        <end position="114"/>
    </location>
</feature>
<reference evidence="3 4" key="1">
    <citation type="submission" date="2022-11" db="EMBL/GenBank/DDBJ databases">
        <title>Minimal conservation of predation-associated metabolite biosynthetic gene clusters underscores biosynthetic potential of Myxococcota including descriptions for ten novel species: Archangium lansinium sp. nov., Myxococcus landrumus sp. nov., Nannocystis bai.</title>
        <authorList>
            <person name="Ahearne A."/>
            <person name="Stevens C."/>
            <person name="Phillips K."/>
        </authorList>
    </citation>
    <scope>NUCLEOTIDE SEQUENCE [LARGE SCALE GENOMIC DNA]</scope>
    <source>
        <strain evidence="3 4">MIWBW</strain>
    </source>
</reference>
<feature type="chain" id="PRO_5045288539" description="Metallothionein" evidence="2">
    <location>
        <begin position="19"/>
        <end position="184"/>
    </location>
</feature>
<feature type="compositionally biased region" description="Low complexity" evidence="1">
    <location>
        <begin position="142"/>
        <end position="151"/>
    </location>
</feature>
<evidence type="ECO:0000313" key="4">
    <source>
        <dbReference type="Proteomes" id="UP001207654"/>
    </source>
</evidence>